<evidence type="ECO:0000313" key="2">
    <source>
        <dbReference type="Proteomes" id="UP000675881"/>
    </source>
</evidence>
<dbReference type="PROSITE" id="PS50878">
    <property type="entry name" value="RT_POL"/>
    <property type="match status" value="1"/>
</dbReference>
<dbReference type="Proteomes" id="UP000675881">
    <property type="component" value="Chromosome 14"/>
</dbReference>
<organism evidence="1 2">
    <name type="scientific">Lepeophtheirus salmonis</name>
    <name type="common">Salmon louse</name>
    <name type="synonym">Caligus salmonis</name>
    <dbReference type="NCBI Taxonomy" id="72036"/>
    <lineage>
        <taxon>Eukaryota</taxon>
        <taxon>Metazoa</taxon>
        <taxon>Ecdysozoa</taxon>
        <taxon>Arthropoda</taxon>
        <taxon>Crustacea</taxon>
        <taxon>Multicrustacea</taxon>
        <taxon>Hexanauplia</taxon>
        <taxon>Copepoda</taxon>
        <taxon>Siphonostomatoida</taxon>
        <taxon>Caligidae</taxon>
        <taxon>Lepeophtheirus</taxon>
    </lineage>
</organism>
<name>A0A7R8H3J2_LEPSM</name>
<dbReference type="PANTHER" id="PTHR19446">
    <property type="entry name" value="REVERSE TRANSCRIPTASES"/>
    <property type="match status" value="1"/>
</dbReference>
<dbReference type="InterPro" id="IPR043502">
    <property type="entry name" value="DNA/RNA_pol_sf"/>
</dbReference>
<evidence type="ECO:0000313" key="1">
    <source>
        <dbReference type="EMBL" id="CAF2846739.1"/>
    </source>
</evidence>
<accession>A0A7R8H3J2</accession>
<gene>
    <name evidence="1" type="ORF">LSAA_5558</name>
</gene>
<keyword evidence="2" id="KW-1185">Reference proteome</keyword>
<protein>
    <submittedName>
        <fullName evidence="1">(salmon louse) hypothetical protein</fullName>
    </submittedName>
</protein>
<dbReference type="EMBL" id="HG994593">
    <property type="protein sequence ID" value="CAF2846739.1"/>
    <property type="molecule type" value="Genomic_DNA"/>
</dbReference>
<reference evidence="1" key="1">
    <citation type="submission" date="2021-02" db="EMBL/GenBank/DDBJ databases">
        <authorList>
            <person name="Bekaert M."/>
        </authorList>
    </citation>
    <scope>NUCLEOTIDE SEQUENCE</scope>
    <source>
        <strain evidence="1">IoA-00</strain>
    </source>
</reference>
<dbReference type="InterPro" id="IPR000477">
    <property type="entry name" value="RT_dom"/>
</dbReference>
<dbReference type="Pfam" id="PF00078">
    <property type="entry name" value="RVT_1"/>
    <property type="match status" value="1"/>
</dbReference>
<proteinExistence type="predicted"/>
<dbReference type="GO" id="GO:0071897">
    <property type="term" value="P:DNA biosynthetic process"/>
    <property type="evidence" value="ECO:0007669"/>
    <property type="project" value="UniProtKB-ARBA"/>
</dbReference>
<dbReference type="SUPFAM" id="SSF56672">
    <property type="entry name" value="DNA/RNA polymerases"/>
    <property type="match status" value="1"/>
</dbReference>
<dbReference type="AlphaFoldDB" id="A0A7R8H3J2"/>
<sequence length="111" mass="12813">MGKRLLKAHITFIPKIDNPKSASDFRPISILPHIVRVLQRIIDSRLQTIKISEEQVGFRKMDGCSFNNMLLKGIFVNSKKKGKPLSLAWLDMRKAFDYVSHQSLIRALIMY</sequence>